<feature type="non-terminal residue" evidence="1">
    <location>
        <position position="1"/>
    </location>
</feature>
<evidence type="ECO:0000313" key="1">
    <source>
        <dbReference type="EMBL" id="SVB91988.1"/>
    </source>
</evidence>
<proteinExistence type="predicted"/>
<feature type="non-terminal residue" evidence="1">
    <location>
        <position position="93"/>
    </location>
</feature>
<sequence length="93" mass="10577">VGLGEMMAINTIIHDALDFMNKSKLDGWLIYDYKGSNNVMSEILGPQENVTRPIFLWIPVSGRPELLVSYVDFGQFSEIDLHKEIFVGRSEMV</sequence>
<reference evidence="1" key="1">
    <citation type="submission" date="2018-05" db="EMBL/GenBank/DDBJ databases">
        <authorList>
            <person name="Lanie J.A."/>
            <person name="Ng W.-L."/>
            <person name="Kazmierczak K.M."/>
            <person name="Andrzejewski T.M."/>
            <person name="Davidsen T.M."/>
            <person name="Wayne K.J."/>
            <person name="Tettelin H."/>
            <person name="Glass J.I."/>
            <person name="Rusch D."/>
            <person name="Podicherti R."/>
            <person name="Tsui H.-C.T."/>
            <person name="Winkler M.E."/>
        </authorList>
    </citation>
    <scope>NUCLEOTIDE SEQUENCE</scope>
</reference>
<dbReference type="AlphaFoldDB" id="A0A382HXI5"/>
<dbReference type="EMBL" id="UINC01063884">
    <property type="protein sequence ID" value="SVB91988.1"/>
    <property type="molecule type" value="Genomic_DNA"/>
</dbReference>
<accession>A0A382HXI5</accession>
<gene>
    <name evidence="1" type="ORF">METZ01_LOCUS244842</name>
</gene>
<name>A0A382HXI5_9ZZZZ</name>
<organism evidence="1">
    <name type="scientific">marine metagenome</name>
    <dbReference type="NCBI Taxonomy" id="408172"/>
    <lineage>
        <taxon>unclassified sequences</taxon>
        <taxon>metagenomes</taxon>
        <taxon>ecological metagenomes</taxon>
    </lineage>
</organism>
<protein>
    <submittedName>
        <fullName evidence="1">Uncharacterized protein</fullName>
    </submittedName>
</protein>